<dbReference type="PANTHER" id="PTHR33908">
    <property type="entry name" value="MANNOSYLTRANSFERASE YKCB-RELATED"/>
    <property type="match status" value="1"/>
</dbReference>
<evidence type="ECO:0000256" key="5">
    <source>
        <dbReference type="ARBA" id="ARBA00022692"/>
    </source>
</evidence>
<comment type="subcellular location">
    <subcellularLocation>
        <location evidence="1">Cell membrane</location>
        <topology evidence="1">Multi-pass membrane protein</topology>
    </subcellularLocation>
</comment>
<evidence type="ECO:0000313" key="11">
    <source>
        <dbReference type="Proteomes" id="UP000265882"/>
    </source>
</evidence>
<dbReference type="InterPro" id="IPR038731">
    <property type="entry name" value="RgtA/B/C-like"/>
</dbReference>
<sequence>MKASLKNRSTMRWAAVLVAVHIALALMSMRGLSLTWDEPSYIGAGYQLFKTGNPQIIPLQLHPPLSYYVNSALLLPLQLDADRFGGDQYIHREYAGLPLIFETDYPPALLMFLSRVPFVLLSALLAILLWQWSRKLYGDSAGLLTLFLYTLSPLVLANCRLATPDIVLALTSTAAFFSFHQYLLQPSKTRGGVTGILLGLALLSKFTALLLIPAFIFVAVVYRVRHDESERKNKPIDALSGVALICCIAFIVVWAGYGFQFAVPFVPEWLEPEADRLMEEKPFWRMVGLLQARDIAIPAYSYLLGIYTQLAAAKGWENNFLFGHVSRSGWWYFYWVAFFLKNTIPFLVFLAAGLLTRQRPSPRPAAERLLLYLIVPMVIFFSLPTKINIGVRYLLPLLPLLTIIAGKAILAFGFGPSNESQNDSSTETAPQTTSAVHRFGGGRGAAFAALCVWQIAAIAWIHPNYLAYFNEFAGGPSHGYKFLVDSNLDWGQDLGRLADYLKENNVADARIRYFGPPGVLKYYGLEWVDPNECGPAPGTWAVSATYLQGLYLNDNDCYRWLRKMQPEHIIGYSIFIYNVTDEDLSDIG</sequence>
<dbReference type="InterPro" id="IPR050297">
    <property type="entry name" value="LipidA_mod_glycosyltrf_83"/>
</dbReference>
<evidence type="ECO:0000256" key="3">
    <source>
        <dbReference type="ARBA" id="ARBA00022676"/>
    </source>
</evidence>
<reference evidence="10 11" key="1">
    <citation type="journal article" date="2017" name="ISME J.">
        <title>Energy and carbon metabolisms in a deep terrestrial subsurface fluid microbial community.</title>
        <authorList>
            <person name="Momper L."/>
            <person name="Jungbluth S.P."/>
            <person name="Lee M.D."/>
            <person name="Amend J.P."/>
        </authorList>
    </citation>
    <scope>NUCLEOTIDE SEQUENCE [LARGE SCALE GENOMIC DNA]</scope>
    <source>
        <strain evidence="10">SURF_5</strain>
    </source>
</reference>
<comment type="caution">
    <text evidence="10">The sequence shown here is derived from an EMBL/GenBank/DDBJ whole genome shotgun (WGS) entry which is preliminary data.</text>
</comment>
<keyword evidence="2" id="KW-1003">Cell membrane</keyword>
<dbReference type="GO" id="GO:0005886">
    <property type="term" value="C:plasma membrane"/>
    <property type="evidence" value="ECO:0007669"/>
    <property type="project" value="UniProtKB-SubCell"/>
</dbReference>
<feature type="transmembrane region" description="Helical" evidence="8">
    <location>
        <begin position="369"/>
        <end position="387"/>
    </location>
</feature>
<evidence type="ECO:0000256" key="2">
    <source>
        <dbReference type="ARBA" id="ARBA00022475"/>
    </source>
</evidence>
<feature type="transmembrane region" description="Helical" evidence="8">
    <location>
        <begin position="332"/>
        <end position="357"/>
    </location>
</feature>
<proteinExistence type="predicted"/>
<evidence type="ECO:0000313" key="10">
    <source>
        <dbReference type="EMBL" id="RJP19187.1"/>
    </source>
</evidence>
<feature type="transmembrane region" description="Helical" evidence="8">
    <location>
        <begin position="393"/>
        <end position="414"/>
    </location>
</feature>
<dbReference type="GO" id="GO:0016763">
    <property type="term" value="F:pentosyltransferase activity"/>
    <property type="evidence" value="ECO:0007669"/>
    <property type="project" value="TreeGrafter"/>
</dbReference>
<name>A0A3A4NEK1_ABYX5</name>
<feature type="transmembrane region" description="Helical" evidence="8">
    <location>
        <begin position="108"/>
        <end position="129"/>
    </location>
</feature>
<dbReference type="Pfam" id="PF13231">
    <property type="entry name" value="PMT_2"/>
    <property type="match status" value="1"/>
</dbReference>
<gene>
    <name evidence="10" type="ORF">C4520_13445</name>
</gene>
<keyword evidence="3" id="KW-0328">Glycosyltransferase</keyword>
<feature type="transmembrane region" description="Helical" evidence="8">
    <location>
        <begin position="136"/>
        <end position="154"/>
    </location>
</feature>
<dbReference type="Proteomes" id="UP000265882">
    <property type="component" value="Unassembled WGS sequence"/>
</dbReference>
<evidence type="ECO:0000256" key="6">
    <source>
        <dbReference type="ARBA" id="ARBA00022989"/>
    </source>
</evidence>
<dbReference type="EMBL" id="QZKU01000092">
    <property type="protein sequence ID" value="RJP19187.1"/>
    <property type="molecule type" value="Genomic_DNA"/>
</dbReference>
<keyword evidence="4 10" id="KW-0808">Transferase</keyword>
<keyword evidence="5 8" id="KW-0812">Transmembrane</keyword>
<evidence type="ECO:0000256" key="1">
    <source>
        <dbReference type="ARBA" id="ARBA00004651"/>
    </source>
</evidence>
<keyword evidence="6 8" id="KW-1133">Transmembrane helix</keyword>
<evidence type="ECO:0000256" key="4">
    <source>
        <dbReference type="ARBA" id="ARBA00022679"/>
    </source>
</evidence>
<evidence type="ECO:0000259" key="9">
    <source>
        <dbReference type="Pfam" id="PF13231"/>
    </source>
</evidence>
<feature type="domain" description="Glycosyltransferase RgtA/B/C/D-like" evidence="9">
    <location>
        <begin position="115"/>
        <end position="251"/>
    </location>
</feature>
<dbReference type="PANTHER" id="PTHR33908:SF11">
    <property type="entry name" value="MEMBRANE PROTEIN"/>
    <property type="match status" value="1"/>
</dbReference>
<keyword evidence="7 8" id="KW-0472">Membrane</keyword>
<evidence type="ECO:0000256" key="8">
    <source>
        <dbReference type="SAM" id="Phobius"/>
    </source>
</evidence>
<feature type="transmembrane region" description="Helical" evidence="8">
    <location>
        <begin position="242"/>
        <end position="266"/>
    </location>
</feature>
<accession>A0A3A4NEK1</accession>
<evidence type="ECO:0000256" key="7">
    <source>
        <dbReference type="ARBA" id="ARBA00023136"/>
    </source>
</evidence>
<dbReference type="AlphaFoldDB" id="A0A3A4NEK1"/>
<protein>
    <submittedName>
        <fullName evidence="10">Phospholipid carrier-dependent glycosyltransferase</fullName>
    </submittedName>
</protein>
<organism evidence="10 11">
    <name type="scientific">Abyssobacteria bacterium (strain SURF_5)</name>
    <dbReference type="NCBI Taxonomy" id="2093360"/>
    <lineage>
        <taxon>Bacteria</taxon>
        <taxon>Pseudomonadati</taxon>
        <taxon>Candidatus Hydrogenedentota</taxon>
        <taxon>Candidatus Abyssobacteria</taxon>
    </lineage>
</organism>
<dbReference type="GO" id="GO:0009103">
    <property type="term" value="P:lipopolysaccharide biosynthetic process"/>
    <property type="evidence" value="ECO:0007669"/>
    <property type="project" value="UniProtKB-ARBA"/>
</dbReference>
<feature type="transmembrane region" description="Helical" evidence="8">
    <location>
        <begin position="196"/>
        <end position="222"/>
    </location>
</feature>